<evidence type="ECO:0000313" key="2">
    <source>
        <dbReference type="EMBL" id="CQR50096.1"/>
    </source>
</evidence>
<dbReference type="Pfam" id="PF24366">
    <property type="entry name" value="DUF7522"/>
    <property type="match status" value="1"/>
</dbReference>
<name>A0A0D6JQC3_9EURY</name>
<sequence>MTETWDSAGYIASSRYRLAVCRYLSEHGSGLPSRIAAETDLAQPHVSRALSELRERGIVELLVPESQQKGRLYGLTDLGELAYERVALDREADVTVVDDGEFPMPELASELLETYGDTLQAVAWCEPVQTRIRFFEQSLLDRYDEDTVKTLVATLTNEEAIDEPLEDLPIGGPELVAFAIDDTLIVRVPLEDGVKLLVSLDASVDATLNELRDTCRQMTAAVLDS</sequence>
<dbReference type="Gene3D" id="1.10.10.10">
    <property type="entry name" value="Winged helix-like DNA-binding domain superfamily/Winged helix DNA-binding domain"/>
    <property type="match status" value="1"/>
</dbReference>
<feature type="domain" description="HTH iclR-type" evidence="1">
    <location>
        <begin position="19"/>
        <end position="60"/>
    </location>
</feature>
<dbReference type="AlphaFoldDB" id="A0A0D6JQC3"/>
<proteinExistence type="predicted"/>
<dbReference type="RefSeq" id="WP_089778015.1">
    <property type="nucleotide sequence ID" value="NZ_CABLRR010000002.1"/>
</dbReference>
<evidence type="ECO:0000259" key="1">
    <source>
        <dbReference type="Pfam" id="PF09339"/>
    </source>
</evidence>
<dbReference type="OrthoDB" id="74749at2157"/>
<dbReference type="GO" id="GO:0006355">
    <property type="term" value="P:regulation of DNA-templated transcription"/>
    <property type="evidence" value="ECO:0007669"/>
    <property type="project" value="InterPro"/>
</dbReference>
<dbReference type="InterPro" id="IPR005471">
    <property type="entry name" value="Tscrpt_reg_IclR_N"/>
</dbReference>
<dbReference type="Pfam" id="PF09339">
    <property type="entry name" value="HTH_IclR"/>
    <property type="match status" value="1"/>
</dbReference>
<evidence type="ECO:0000313" key="3">
    <source>
        <dbReference type="Proteomes" id="UP000198902"/>
    </source>
</evidence>
<reference evidence="3" key="1">
    <citation type="submission" date="2015-03" db="EMBL/GenBank/DDBJ databases">
        <authorList>
            <person name="Urmite Genomes"/>
        </authorList>
    </citation>
    <scope>NUCLEOTIDE SEQUENCE [LARGE SCALE GENOMIC DNA]</scope>
    <source>
        <strain evidence="3">Arc-Hr</strain>
    </source>
</reference>
<dbReference type="InterPro" id="IPR055944">
    <property type="entry name" value="DUF7522"/>
</dbReference>
<dbReference type="InterPro" id="IPR036388">
    <property type="entry name" value="WH-like_DNA-bd_sf"/>
</dbReference>
<gene>
    <name evidence="2" type="ORF">BN996_01573</name>
</gene>
<dbReference type="InterPro" id="IPR011991">
    <property type="entry name" value="ArsR-like_HTH"/>
</dbReference>
<dbReference type="Proteomes" id="UP000198902">
    <property type="component" value="Unassembled WGS sequence"/>
</dbReference>
<dbReference type="CDD" id="cd00090">
    <property type="entry name" value="HTH_ARSR"/>
    <property type="match status" value="1"/>
</dbReference>
<protein>
    <recommendedName>
        <fullName evidence="1">HTH iclR-type domain-containing protein</fullName>
    </recommendedName>
</protein>
<dbReference type="SUPFAM" id="SSF46785">
    <property type="entry name" value="Winged helix' DNA-binding domain"/>
    <property type="match status" value="1"/>
</dbReference>
<dbReference type="GO" id="GO:0003677">
    <property type="term" value="F:DNA binding"/>
    <property type="evidence" value="ECO:0007669"/>
    <property type="project" value="InterPro"/>
</dbReference>
<dbReference type="InterPro" id="IPR036390">
    <property type="entry name" value="WH_DNA-bd_sf"/>
</dbReference>
<accession>A0A0D6JQC3</accession>
<organism evidence="2 3">
    <name type="scientific">Haloferax massiliensis</name>
    <dbReference type="NCBI Taxonomy" id="1476858"/>
    <lineage>
        <taxon>Archaea</taxon>
        <taxon>Methanobacteriati</taxon>
        <taxon>Methanobacteriota</taxon>
        <taxon>Stenosarchaea group</taxon>
        <taxon>Halobacteria</taxon>
        <taxon>Halobacteriales</taxon>
        <taxon>Haloferacaceae</taxon>
        <taxon>Haloferax</taxon>
    </lineage>
</organism>
<dbReference type="EMBL" id="CSTE01000002">
    <property type="protein sequence ID" value="CQR50096.1"/>
    <property type="molecule type" value="Genomic_DNA"/>
</dbReference>
<keyword evidence="3" id="KW-1185">Reference proteome</keyword>